<dbReference type="RefSeq" id="WP_268778441.1">
    <property type="nucleotide sequence ID" value="NZ_JAPRAT010000001.1"/>
</dbReference>
<dbReference type="GO" id="GO:0006139">
    <property type="term" value="P:nucleobase-containing compound metabolic process"/>
    <property type="evidence" value="ECO:0007669"/>
    <property type="project" value="InterPro"/>
</dbReference>
<dbReference type="EMBL" id="JAPRAT010000001">
    <property type="protein sequence ID" value="MCZ0701674.1"/>
    <property type="molecule type" value="Genomic_DNA"/>
</dbReference>
<evidence type="ECO:0000313" key="7">
    <source>
        <dbReference type="Proteomes" id="UP001084197"/>
    </source>
</evidence>
<evidence type="ECO:0000313" key="6">
    <source>
        <dbReference type="EMBL" id="MCZ0701674.1"/>
    </source>
</evidence>
<dbReference type="PANTHER" id="PTHR11472:SF57">
    <property type="entry name" value="ATP-DEPENDENT HELICASE YPVA-RELATED"/>
    <property type="match status" value="1"/>
</dbReference>
<comment type="caution">
    <text evidence="6">The sequence shown here is derived from an EMBL/GenBank/DDBJ whole genome shotgun (WGS) entry which is preliminary data.</text>
</comment>
<evidence type="ECO:0000259" key="5">
    <source>
        <dbReference type="PROSITE" id="PS51193"/>
    </source>
</evidence>
<comment type="similarity">
    <text evidence="4">Belongs to the helicase family. DinG subfamily.</text>
</comment>
<evidence type="ECO:0000256" key="1">
    <source>
        <dbReference type="ARBA" id="ARBA00022741"/>
    </source>
</evidence>
<dbReference type="InterPro" id="IPR006555">
    <property type="entry name" value="ATP-dep_Helicase_C"/>
</dbReference>
<proteinExistence type="inferred from homology"/>
<dbReference type="InterPro" id="IPR045028">
    <property type="entry name" value="DinG/Rad3-like"/>
</dbReference>
<dbReference type="SMART" id="SM00491">
    <property type="entry name" value="HELICc2"/>
    <property type="match status" value="1"/>
</dbReference>
<accession>A0A9J6R7Q7</accession>
<sequence>MKQQSLPFTISKQENFFDRLGDYIGDVFYDILPELGYELRDEQIYMAYQIDQAFKNKSTVFAEAGVGTGKTFVYLLYAICYARYMRKPAIISCADETLIEQLVKKNGDIEKLERALGLEIDVRLAKAREQYVCMKKLEPLANETTDEDILRVHDQIPDFVFEQGSSMKSFERYGDRKEYPWVSNEKWGEIGWDPIQQCSTCEWRHRSAQTLHRNYYRHSTDLIICSHDFYMEHIWTKESRKREQQLPLLPEASCVVFDEGHLLEFAAQKGLTYRFHSKTLDSVLTGYMSQDVREDSLYLVEDILVLHQEWFELLEQSAQRVSGSDRSEVKITMKMTKLIKELAKKVEALLEQLVFDSELFTIDAYHVKIIEEYLEFYAYGLSILLNKDQGVYWIEEKETDTSFVIMPRLVEDVLGKDVFSQNIPFVFSSATLSQGGDFSYLANSLGISSYQSFSVDSPFDYDTNMKIHGYITNDEEKEFRWMQIGQALNENQGKSLILFSDLTEMNQFRSWTEKQNWDFIMLYEGDREISETVQSFQTNIDSVLCSFNLWEGLDVPGETLSQVLIASLPFPPKDPVFQAKRKHVQDPFREVDQPYMLLRLRQGIGRLIRSNDDQGVIRMYLSELEKQENLEGIMRVLPVEMKMSK</sequence>
<dbReference type="GO" id="GO:0005524">
    <property type="term" value="F:ATP binding"/>
    <property type="evidence" value="ECO:0007669"/>
    <property type="project" value="UniProtKB-KW"/>
</dbReference>
<dbReference type="AlphaFoldDB" id="A0A9J6R7Q7"/>
<keyword evidence="6" id="KW-0347">Helicase</keyword>
<organism evidence="6 7">
    <name type="scientific">Natronobacillus azotifigens</name>
    <dbReference type="NCBI Taxonomy" id="472978"/>
    <lineage>
        <taxon>Bacteria</taxon>
        <taxon>Bacillati</taxon>
        <taxon>Bacillota</taxon>
        <taxon>Bacilli</taxon>
        <taxon>Bacillales</taxon>
        <taxon>Bacillaceae</taxon>
        <taxon>Natronobacillus</taxon>
    </lineage>
</organism>
<dbReference type="GO" id="GO:0003678">
    <property type="term" value="F:DNA helicase activity"/>
    <property type="evidence" value="ECO:0007669"/>
    <property type="project" value="TreeGrafter"/>
</dbReference>
<evidence type="ECO:0000256" key="2">
    <source>
        <dbReference type="ARBA" id="ARBA00022801"/>
    </source>
</evidence>
<feature type="domain" description="Helicase ATP-binding" evidence="5">
    <location>
        <begin position="29"/>
        <end position="318"/>
    </location>
</feature>
<dbReference type="GO" id="GO:0003676">
    <property type="term" value="F:nucleic acid binding"/>
    <property type="evidence" value="ECO:0007669"/>
    <property type="project" value="InterPro"/>
</dbReference>
<dbReference type="Pfam" id="PF13307">
    <property type="entry name" value="Helicase_C_2"/>
    <property type="match status" value="1"/>
</dbReference>
<dbReference type="PANTHER" id="PTHR11472">
    <property type="entry name" value="DNA REPAIR DEAD HELICASE RAD3/XP-D SUBFAMILY MEMBER"/>
    <property type="match status" value="1"/>
</dbReference>
<evidence type="ECO:0000256" key="3">
    <source>
        <dbReference type="ARBA" id="ARBA00022840"/>
    </source>
</evidence>
<dbReference type="InterPro" id="IPR014013">
    <property type="entry name" value="Helic_SF1/SF2_ATP-bd_DinG/Rad3"/>
</dbReference>
<keyword evidence="7" id="KW-1185">Reference proteome</keyword>
<dbReference type="InterPro" id="IPR027417">
    <property type="entry name" value="P-loop_NTPase"/>
</dbReference>
<keyword evidence="3" id="KW-0067">ATP-binding</keyword>
<dbReference type="Proteomes" id="UP001084197">
    <property type="component" value="Unassembled WGS sequence"/>
</dbReference>
<keyword evidence="1" id="KW-0547">Nucleotide-binding</keyword>
<dbReference type="GO" id="GO:0016818">
    <property type="term" value="F:hydrolase activity, acting on acid anhydrides, in phosphorus-containing anhydrides"/>
    <property type="evidence" value="ECO:0007669"/>
    <property type="project" value="InterPro"/>
</dbReference>
<dbReference type="Gene3D" id="3.40.50.300">
    <property type="entry name" value="P-loop containing nucleotide triphosphate hydrolases"/>
    <property type="match status" value="2"/>
</dbReference>
<reference evidence="6" key="1">
    <citation type="submission" date="2022-11" db="EMBL/GenBank/DDBJ databases">
        <title>WGS of Natronobacillus azotifigens 24KS-1, an anaerobic diazotrophic haloalkaliphile from soda-rich habitats.</title>
        <authorList>
            <person name="Sorokin D.Y."/>
            <person name="Merkel A.Y."/>
        </authorList>
    </citation>
    <scope>NUCLEOTIDE SEQUENCE</scope>
    <source>
        <strain evidence="6">24KS-1</strain>
    </source>
</reference>
<dbReference type="PROSITE" id="PS51193">
    <property type="entry name" value="HELICASE_ATP_BIND_2"/>
    <property type="match status" value="1"/>
</dbReference>
<gene>
    <name evidence="6" type="ORF">OWO01_00425</name>
</gene>
<keyword evidence="2" id="KW-0378">Hydrolase</keyword>
<protein>
    <submittedName>
        <fullName evidence="6">ATP-dependent DNA helicase</fullName>
    </submittedName>
</protein>
<name>A0A9J6R7Q7_9BACI</name>
<dbReference type="SUPFAM" id="SSF52540">
    <property type="entry name" value="P-loop containing nucleoside triphosphate hydrolases"/>
    <property type="match status" value="1"/>
</dbReference>
<evidence type="ECO:0000256" key="4">
    <source>
        <dbReference type="ARBA" id="ARBA00038058"/>
    </source>
</evidence>